<keyword evidence="3" id="KW-1185">Reference proteome</keyword>
<protein>
    <submittedName>
        <fullName evidence="2">Sulfatase S1_7</fullName>
    </submittedName>
</protein>
<dbReference type="Proteomes" id="UP001497744">
    <property type="component" value="Unassembled WGS sequence"/>
</dbReference>
<sequence>MRPRGELDDVAGVGRVQLVYRLPYFLSTLSVILPDAVERKPTSRNAPATAVAYVQVVDWLPLTAHVVEIDEGVRGGDGDDFGAQLFEKADAADVQVRLESQQRLVRHPPVPEHGSGKDVEQEWRDIRAT</sequence>
<name>A0AAV4LXC4_BABCB</name>
<dbReference type="EMBL" id="BPLF01000003">
    <property type="protein sequence ID" value="GIX64429.1"/>
    <property type="molecule type" value="Genomic_DNA"/>
</dbReference>
<accession>A0AAV4LXC4</accession>
<organism evidence="2 3">
    <name type="scientific">Babesia caballi</name>
    <dbReference type="NCBI Taxonomy" id="5871"/>
    <lineage>
        <taxon>Eukaryota</taxon>
        <taxon>Sar</taxon>
        <taxon>Alveolata</taxon>
        <taxon>Apicomplexa</taxon>
        <taxon>Aconoidasida</taxon>
        <taxon>Piroplasmida</taxon>
        <taxon>Babesiidae</taxon>
        <taxon>Babesia</taxon>
    </lineage>
</organism>
<comment type="caution">
    <text evidence="2">The sequence shown here is derived from an EMBL/GenBank/DDBJ whole genome shotgun (WGS) entry which is preliminary data.</text>
</comment>
<dbReference type="AlphaFoldDB" id="A0AAV4LXC4"/>
<dbReference type="GeneID" id="94195910"/>
<evidence type="ECO:0000256" key="1">
    <source>
        <dbReference type="SAM" id="MobiDB-lite"/>
    </source>
</evidence>
<reference evidence="2 3" key="1">
    <citation type="submission" date="2021-06" db="EMBL/GenBank/DDBJ databases">
        <title>Genome sequence of Babesia caballi.</title>
        <authorList>
            <person name="Yamagishi J."/>
            <person name="Kidaka T."/>
            <person name="Ochi A."/>
        </authorList>
    </citation>
    <scope>NUCLEOTIDE SEQUENCE [LARGE SCALE GENOMIC DNA]</scope>
    <source>
        <strain evidence="2">USDA-D6B2</strain>
    </source>
</reference>
<evidence type="ECO:0000313" key="3">
    <source>
        <dbReference type="Proteomes" id="UP001497744"/>
    </source>
</evidence>
<feature type="region of interest" description="Disordered" evidence="1">
    <location>
        <begin position="102"/>
        <end position="129"/>
    </location>
</feature>
<proteinExistence type="predicted"/>
<evidence type="ECO:0000313" key="2">
    <source>
        <dbReference type="EMBL" id="GIX64429.1"/>
    </source>
</evidence>
<gene>
    <name evidence="2" type="ORF">BcabD6B2_38640</name>
</gene>
<dbReference type="RefSeq" id="XP_067716498.1">
    <property type="nucleotide sequence ID" value="XM_067860397.1"/>
</dbReference>
<feature type="compositionally biased region" description="Basic and acidic residues" evidence="1">
    <location>
        <begin position="114"/>
        <end position="129"/>
    </location>
</feature>